<protein>
    <submittedName>
        <fullName evidence="1">Uncharacterized protein</fullName>
    </submittedName>
</protein>
<organism evidence="1 2">
    <name type="scientific">Gloeophyllum trabeum (strain ATCC 11539 / FP-39264 / Madison 617)</name>
    <name type="common">Brown rot fungus</name>
    <dbReference type="NCBI Taxonomy" id="670483"/>
    <lineage>
        <taxon>Eukaryota</taxon>
        <taxon>Fungi</taxon>
        <taxon>Dikarya</taxon>
        <taxon>Basidiomycota</taxon>
        <taxon>Agaricomycotina</taxon>
        <taxon>Agaricomycetes</taxon>
        <taxon>Gloeophyllales</taxon>
        <taxon>Gloeophyllaceae</taxon>
        <taxon>Gloeophyllum</taxon>
    </lineage>
</organism>
<dbReference type="Proteomes" id="UP000030669">
    <property type="component" value="Unassembled WGS sequence"/>
</dbReference>
<dbReference type="GeneID" id="19309290"/>
<evidence type="ECO:0000313" key="1">
    <source>
        <dbReference type="EMBL" id="EPQ59487.1"/>
    </source>
</evidence>
<keyword evidence="2" id="KW-1185">Reference proteome</keyword>
<dbReference type="EMBL" id="KB469297">
    <property type="protein sequence ID" value="EPQ59487.1"/>
    <property type="molecule type" value="Genomic_DNA"/>
</dbReference>
<evidence type="ECO:0000313" key="2">
    <source>
        <dbReference type="Proteomes" id="UP000030669"/>
    </source>
</evidence>
<dbReference type="AlphaFoldDB" id="S7QJK7"/>
<gene>
    <name evidence="1" type="ORF">GLOTRDRAFT_91070</name>
</gene>
<proteinExistence type="predicted"/>
<dbReference type="HOGENOM" id="CLU_2097134_0_0_1"/>
<dbReference type="RefSeq" id="XP_007862458.1">
    <property type="nucleotide sequence ID" value="XM_007864267.1"/>
</dbReference>
<reference evidence="1 2" key="1">
    <citation type="journal article" date="2012" name="Science">
        <title>The Paleozoic origin of enzymatic lignin decomposition reconstructed from 31 fungal genomes.</title>
        <authorList>
            <person name="Floudas D."/>
            <person name="Binder M."/>
            <person name="Riley R."/>
            <person name="Barry K."/>
            <person name="Blanchette R.A."/>
            <person name="Henrissat B."/>
            <person name="Martinez A.T."/>
            <person name="Otillar R."/>
            <person name="Spatafora J.W."/>
            <person name="Yadav J.S."/>
            <person name="Aerts A."/>
            <person name="Benoit I."/>
            <person name="Boyd A."/>
            <person name="Carlson A."/>
            <person name="Copeland A."/>
            <person name="Coutinho P.M."/>
            <person name="de Vries R.P."/>
            <person name="Ferreira P."/>
            <person name="Findley K."/>
            <person name="Foster B."/>
            <person name="Gaskell J."/>
            <person name="Glotzer D."/>
            <person name="Gorecki P."/>
            <person name="Heitman J."/>
            <person name="Hesse C."/>
            <person name="Hori C."/>
            <person name="Igarashi K."/>
            <person name="Jurgens J.A."/>
            <person name="Kallen N."/>
            <person name="Kersten P."/>
            <person name="Kohler A."/>
            <person name="Kuees U."/>
            <person name="Kumar T.K.A."/>
            <person name="Kuo A."/>
            <person name="LaButti K."/>
            <person name="Larrondo L.F."/>
            <person name="Lindquist E."/>
            <person name="Ling A."/>
            <person name="Lombard V."/>
            <person name="Lucas S."/>
            <person name="Lundell T."/>
            <person name="Martin R."/>
            <person name="McLaughlin D.J."/>
            <person name="Morgenstern I."/>
            <person name="Morin E."/>
            <person name="Murat C."/>
            <person name="Nagy L.G."/>
            <person name="Nolan M."/>
            <person name="Ohm R.A."/>
            <person name="Patyshakuliyeva A."/>
            <person name="Rokas A."/>
            <person name="Ruiz-Duenas F.J."/>
            <person name="Sabat G."/>
            <person name="Salamov A."/>
            <person name="Samejima M."/>
            <person name="Schmutz J."/>
            <person name="Slot J.C."/>
            <person name="St John F."/>
            <person name="Stenlid J."/>
            <person name="Sun H."/>
            <person name="Sun S."/>
            <person name="Syed K."/>
            <person name="Tsang A."/>
            <person name="Wiebenga A."/>
            <person name="Young D."/>
            <person name="Pisabarro A."/>
            <person name="Eastwood D.C."/>
            <person name="Martin F."/>
            <person name="Cullen D."/>
            <person name="Grigoriev I.V."/>
            <person name="Hibbett D.S."/>
        </authorList>
    </citation>
    <scope>NUCLEOTIDE SEQUENCE [LARGE SCALE GENOMIC DNA]</scope>
    <source>
        <strain evidence="1 2">ATCC 11539</strain>
    </source>
</reference>
<accession>S7QJK7</accession>
<sequence length="116" mass="13396">MSHYGRYYSSTVLARDGSVWRQPAALSGVVPYLDRYEPQQREFWTVSQVRKRNPTGSVCALASLIGLARRYNGILPHGLQLYPRPHSGPTIAWQFRKQQRAYPTDIQLQQLQRLPK</sequence>
<dbReference type="KEGG" id="gtr:GLOTRDRAFT_91070"/>
<name>S7QJK7_GLOTA</name>